<evidence type="ECO:0000313" key="4">
    <source>
        <dbReference type="Proteomes" id="UP000798808"/>
    </source>
</evidence>
<dbReference type="RefSeq" id="WP_155177372.1">
    <property type="nucleotide sequence ID" value="NZ_BAAAFL010000022.1"/>
</dbReference>
<evidence type="ECO:0000313" key="3">
    <source>
        <dbReference type="EMBL" id="MTI29154.1"/>
    </source>
</evidence>
<proteinExistence type="predicted"/>
<dbReference type="Pfam" id="PF00691">
    <property type="entry name" value="OmpA"/>
    <property type="match status" value="1"/>
</dbReference>
<dbReference type="InterPro" id="IPR006665">
    <property type="entry name" value="OmpA-like"/>
</dbReference>
<dbReference type="Gene3D" id="3.30.1330.60">
    <property type="entry name" value="OmpA-like domain"/>
    <property type="match status" value="1"/>
</dbReference>
<comment type="caution">
    <text evidence="3">The sequence shown here is derived from an EMBL/GenBank/DDBJ whole genome shotgun (WGS) entry which is preliminary data.</text>
</comment>
<accession>A0ABW9RY15</accession>
<dbReference type="PROSITE" id="PS51123">
    <property type="entry name" value="OMPA_2"/>
    <property type="match status" value="1"/>
</dbReference>
<feature type="domain" description="OmpA-like" evidence="2">
    <location>
        <begin position="17"/>
        <end position="134"/>
    </location>
</feature>
<keyword evidence="4" id="KW-1185">Reference proteome</keyword>
<dbReference type="SUPFAM" id="SSF103088">
    <property type="entry name" value="OmpA-like"/>
    <property type="match status" value="1"/>
</dbReference>
<dbReference type="Proteomes" id="UP000798808">
    <property type="component" value="Unassembled WGS sequence"/>
</dbReference>
<protein>
    <submittedName>
        <fullName evidence="3">OmpA family protein</fullName>
    </submittedName>
</protein>
<sequence length="135" mass="15677">MKRLLIILSILFAGVEASCQDSLIRKSIYFGGGSYFIDDFQVEELQQFIQDVERLENYEVIIFSHTDNIGGREYNEWLSRMRSGAVIEELLQMNVPAELIKTRNFGLSNPLYTNTSHNGRVMNRRVDIILWPIVF</sequence>
<dbReference type="InterPro" id="IPR050330">
    <property type="entry name" value="Bact_OuterMem_StrucFunc"/>
</dbReference>
<evidence type="ECO:0000259" key="2">
    <source>
        <dbReference type="PROSITE" id="PS51123"/>
    </source>
</evidence>
<evidence type="ECO:0000256" key="1">
    <source>
        <dbReference type="PROSITE-ProRule" id="PRU00473"/>
    </source>
</evidence>
<name>A0ABW9RY15_9BACT</name>
<reference evidence="3 4" key="1">
    <citation type="submission" date="2019-02" db="EMBL/GenBank/DDBJ databases">
        <authorList>
            <person name="Goldberg S.R."/>
            <person name="Haltli B.A."/>
            <person name="Correa H."/>
            <person name="Russell K.G."/>
        </authorList>
    </citation>
    <scope>NUCLEOTIDE SEQUENCE [LARGE SCALE GENOMIC DNA]</scope>
    <source>
        <strain evidence="3 4">JCM 16186</strain>
    </source>
</reference>
<organism evidence="3 4">
    <name type="scientific">Fulvivirga kasyanovii</name>
    <dbReference type="NCBI Taxonomy" id="396812"/>
    <lineage>
        <taxon>Bacteria</taxon>
        <taxon>Pseudomonadati</taxon>
        <taxon>Bacteroidota</taxon>
        <taxon>Cytophagia</taxon>
        <taxon>Cytophagales</taxon>
        <taxon>Fulvivirgaceae</taxon>
        <taxon>Fulvivirga</taxon>
    </lineage>
</organism>
<dbReference type="CDD" id="cd07185">
    <property type="entry name" value="OmpA_C-like"/>
    <property type="match status" value="1"/>
</dbReference>
<dbReference type="InterPro" id="IPR036737">
    <property type="entry name" value="OmpA-like_sf"/>
</dbReference>
<gene>
    <name evidence="3" type="ORF">E1163_29605</name>
</gene>
<dbReference type="EMBL" id="SMLW01000679">
    <property type="protein sequence ID" value="MTI29154.1"/>
    <property type="molecule type" value="Genomic_DNA"/>
</dbReference>
<dbReference type="PANTHER" id="PTHR30329:SF21">
    <property type="entry name" value="LIPOPROTEIN YIAD-RELATED"/>
    <property type="match status" value="1"/>
</dbReference>
<keyword evidence="1" id="KW-0472">Membrane</keyword>
<dbReference type="PANTHER" id="PTHR30329">
    <property type="entry name" value="STATOR ELEMENT OF FLAGELLAR MOTOR COMPLEX"/>
    <property type="match status" value="1"/>
</dbReference>